<evidence type="ECO:0000256" key="1">
    <source>
        <dbReference type="SAM" id="MobiDB-lite"/>
    </source>
</evidence>
<protein>
    <submittedName>
        <fullName evidence="3">Uncharacterized protein</fullName>
    </submittedName>
</protein>
<proteinExistence type="predicted"/>
<feature type="compositionally biased region" description="Basic and acidic residues" evidence="1">
    <location>
        <begin position="113"/>
        <end position="133"/>
    </location>
</feature>
<evidence type="ECO:0000313" key="2">
    <source>
        <dbReference type="Proteomes" id="UP000887565"/>
    </source>
</evidence>
<name>A0A915L6T6_ROMCU</name>
<dbReference type="Proteomes" id="UP000887565">
    <property type="component" value="Unplaced"/>
</dbReference>
<accession>A0A915L6T6</accession>
<evidence type="ECO:0000313" key="3">
    <source>
        <dbReference type="WBParaSite" id="nRc.2.0.1.t46830-RA"/>
    </source>
</evidence>
<dbReference type="WBParaSite" id="nRc.2.0.1.t46830-RA">
    <property type="protein sequence ID" value="nRc.2.0.1.t46830-RA"/>
    <property type="gene ID" value="nRc.2.0.1.g46830"/>
</dbReference>
<reference evidence="3" key="1">
    <citation type="submission" date="2022-11" db="UniProtKB">
        <authorList>
            <consortium name="WormBaseParasite"/>
        </authorList>
    </citation>
    <scope>IDENTIFICATION</scope>
</reference>
<keyword evidence="2" id="KW-1185">Reference proteome</keyword>
<sequence>MAFGAILLGFKDQSNRKHCKSNVNRAHNFMDDDFTSGSAMLLINRKILVNKTSINKKSENEQNFKRKPLNKIKYNVACNGSSKMQTLVTIRVLREKSNLAPTVKFIPIMLRSGGEKSEKRRTKTYKEKKDLNRSTKSGFNDG</sequence>
<organism evidence="2 3">
    <name type="scientific">Romanomermis culicivorax</name>
    <name type="common">Nematode worm</name>
    <dbReference type="NCBI Taxonomy" id="13658"/>
    <lineage>
        <taxon>Eukaryota</taxon>
        <taxon>Metazoa</taxon>
        <taxon>Ecdysozoa</taxon>
        <taxon>Nematoda</taxon>
        <taxon>Enoplea</taxon>
        <taxon>Dorylaimia</taxon>
        <taxon>Mermithida</taxon>
        <taxon>Mermithoidea</taxon>
        <taxon>Mermithidae</taxon>
        <taxon>Romanomermis</taxon>
    </lineage>
</organism>
<dbReference type="AlphaFoldDB" id="A0A915L6T6"/>
<feature type="region of interest" description="Disordered" evidence="1">
    <location>
        <begin position="112"/>
        <end position="142"/>
    </location>
</feature>